<evidence type="ECO:0000256" key="2">
    <source>
        <dbReference type="SAM" id="Phobius"/>
    </source>
</evidence>
<keyword evidence="2" id="KW-0812">Transmembrane</keyword>
<dbReference type="VEuPathDB" id="CryptoDB:CPATCC_0011680"/>
<organism evidence="3 4">
    <name type="scientific">Cryptosporidium parvum</name>
    <dbReference type="NCBI Taxonomy" id="5807"/>
    <lineage>
        <taxon>Eukaryota</taxon>
        <taxon>Sar</taxon>
        <taxon>Alveolata</taxon>
        <taxon>Apicomplexa</taxon>
        <taxon>Conoidasida</taxon>
        <taxon>Coccidia</taxon>
        <taxon>Eucoccidiorida</taxon>
        <taxon>Eimeriorina</taxon>
        <taxon>Cryptosporidiidae</taxon>
        <taxon>Cryptosporidium</taxon>
    </lineage>
</organism>
<name>A0A7G2HKK9_CRYPV</name>
<protein>
    <submittedName>
        <fullName evidence="3">Oocyst wall protein, possible</fullName>
    </submittedName>
</protein>
<dbReference type="EMBL" id="BX538350">
    <property type="protein sequence ID" value="CAD98622.1"/>
    <property type="molecule type" value="Genomic_DNA"/>
</dbReference>
<evidence type="ECO:0000256" key="1">
    <source>
        <dbReference type="SAM" id="MobiDB-lite"/>
    </source>
</evidence>
<dbReference type="SUPFAM" id="SSF57184">
    <property type="entry name" value="Growth factor receptor domain"/>
    <property type="match status" value="1"/>
</dbReference>
<keyword evidence="2" id="KW-0472">Membrane</keyword>
<feature type="compositionally biased region" description="Polar residues" evidence="1">
    <location>
        <begin position="16"/>
        <end position="27"/>
    </location>
</feature>
<dbReference type="VEuPathDB" id="CryptoDB:CPATCC_0011690"/>
<accession>A0A7G2HKK9</accession>
<sequence length="1761" mass="199074">MNNSKFSFSIKKPSEKNNSVAKSNSSIMGFEENDSSTGTSAGVDNKGAYKKDSIPCKRTLITSFSNTQSEIEQQSGDEHDELIIECKNPLKSSKNVNNIEILLNKKNSSNDTNEDDLDSSTNKDNFRIPVDKFGIAMLRAFMNGLILVILILFVLNSINISQCNISSNLRRLSIQVGGTSYTDGGSIPSFKPISNSNIYSAQKLPASFANSINNQEGKNSLSNLVENNGNIIQRSKASFENAPFSLTHTLRLILANKIIQSNPILYPFEIEYKNISSCQCRIDFKKIKKKYMDNNDLTETSKDNDSYEFVYYSNFSIPDLPPNCDWSISTLKILDKLFGNETNTDININNTETYQFNNNSIFLNDSNSINELQNLNLQTPLDNMHALQEFDVDKKDDVESTNELKIKENENEENLSNATSNLNETKLLNQTKENTDDDNLLEKLAPQLSNVVIRSLNGLLQCIYRVPMDITPWRKSIPEYDYQKLSNNSEFWLNYTALNSDSWKEIDFSGNNSKINDYNINLKNKVRFSIEGFWSLITLIPKMVLSNLNTKDENTYNLCANERDSAELMLIDELIKNLNISREDYMLPTFSLLNIQPYNATYCSRPTGAELDIIGICPSNGLNSVYDHEIKSCVSITYADSVAFCPLSYSHSKLWGSHRGGGGCHVKQRKYLPSVPKCDEPFVFNEPRKTCVIETFAPGFPGCAEGSVYYDLQTCIMAYQVVKEYECPEGYTAQLEEDFFQKDISDVEHRKEKLNEASENFNKYYAPIIQEEPIMTRKVNDSESGIQSKSITKKFQNFKTKIKCFKKETDEVKYNGIGAPFCQNSTFSLKYDYNHSWMFEKGPRPYCEYKDVVVVDYKCPKGTVSYDAYISNGNDPPIVYRHEFINPFDTCIQVMKVPLQPKCTTKEEIPFISLREPLNYFEKTGIHIVTKEDIDNIDKESLFNPSEVIDNSLAISNTLFPEYIQDMDSENIDISMLNETETNLEKNETIIPSFGSTKKNVITEFITLNQVPNIEPSNIKNETSNENNSEEVIRRQLIEDLESINLINRNVEGKKKLPISPISLYDAIIGKTDYVIKIICLKVITAKPYLSCPENTVLVATNTCKMKGYTDFTIECPKGYKLDEEALLLLPPEHFRKAPPRCVSKQTVFTHYYCPPKFPENVFRPFEYNITKLYSLISEKMKNNSNPEVQQIDEKYQNNSILLDQSNNEIFINELNNTINHESTEHNVKDENLEIKNTTEDNLYPDFDYFNTSNFKIENIDKYNITNTRIFSMKSFGRTVVPSYSQKMCHEVDLIKPLWTMPLKMISLRKINTIIMMAMLPLSCYAGDHHHHHQQQAVSTVSVVNVPTMVCPTGYTLDSNRQCVAREEIMPERVCLNGGELMSDFNCMKTTNPIMKCPVEYTLVGENMCQKNVEIDPVAVCPSGFTLTDGQMCSGSKTVAPIKKCMQGVLNEMQNECILQKSVSPISTCPSPDFTLVSNERCVREVLYDCTPAATAVRYTTTSHHGHGHGHHHHQTSYVVPQAVVSRTCSRSESVPAQMICPEGAVKSLTGFGCLYTSTTEPTLGCANGSMVANGECVEVITVPAELECPNPTPKPTNEFYDGKYYSLRNSPQQSVKSLGYGSQYVYEQGSQNFNQPAGIITRRLGKRGVSHHHHHNAYYPIQTYVQQTYVQPIPVIQEVPRKKCFDTQTVPGELGCPVGYTDGDKGLCKSIVPSTLNCPSGTTLNANGTCIRNVVVQPTMASQQQEIIQTTITGGRHHHH</sequence>
<evidence type="ECO:0000313" key="3">
    <source>
        <dbReference type="EMBL" id="CAD98622.1"/>
    </source>
</evidence>
<feature type="region of interest" description="Disordered" evidence="1">
    <location>
        <begin position="1"/>
        <end position="44"/>
    </location>
</feature>
<dbReference type="Proteomes" id="UP000242991">
    <property type="component" value="Chromosome 6"/>
</dbReference>
<keyword evidence="2" id="KW-1133">Transmembrane helix</keyword>
<evidence type="ECO:0000313" key="4">
    <source>
        <dbReference type="Proteomes" id="UP000242991"/>
    </source>
</evidence>
<gene>
    <name evidence="3" type="ORF">56k.19</name>
</gene>
<reference evidence="3 4" key="1">
    <citation type="journal article" date="2003" name="Genome Res.">
        <title>Integrated mapping, chromosomal sequencing and sequence analysis of Cryptosporidium parvum.</title>
        <authorList>
            <person name="Bankier A.T."/>
            <person name="Spriggs H.F."/>
            <person name="Fartmann B."/>
            <person name="Konfortov B.A."/>
            <person name="Madera M."/>
            <person name="Vogel C."/>
            <person name="Teichmann S.A."/>
            <person name="Ivens A."/>
            <person name="Dear P.H."/>
        </authorList>
    </citation>
    <scope>NUCLEOTIDE SEQUENCE [LARGE SCALE GENOMIC DNA]</scope>
    <source>
        <strain evidence="3 4">Iowa</strain>
    </source>
</reference>
<proteinExistence type="predicted"/>
<feature type="transmembrane region" description="Helical" evidence="2">
    <location>
        <begin position="133"/>
        <end position="155"/>
    </location>
</feature>
<dbReference type="VEuPathDB" id="CryptoDB:CPATCC_0011700"/>
<dbReference type="InterPro" id="IPR009030">
    <property type="entry name" value="Growth_fac_rcpt_cys_sf"/>
</dbReference>